<evidence type="ECO:0000256" key="1">
    <source>
        <dbReference type="SAM" id="MobiDB-lite"/>
    </source>
</evidence>
<comment type="caution">
    <text evidence="2">The sequence shown here is derived from an EMBL/GenBank/DDBJ whole genome shotgun (WGS) entry which is preliminary data.</text>
</comment>
<organism evidence="2 3">
    <name type="scientific">Leekyejoonella antrihumi</name>
    <dbReference type="NCBI Taxonomy" id="1660198"/>
    <lineage>
        <taxon>Bacteria</taxon>
        <taxon>Bacillati</taxon>
        <taxon>Actinomycetota</taxon>
        <taxon>Actinomycetes</taxon>
        <taxon>Micrococcales</taxon>
        <taxon>Dermacoccaceae</taxon>
        <taxon>Leekyejoonella</taxon>
    </lineage>
</organism>
<reference evidence="2 3" key="2">
    <citation type="submission" date="2019-08" db="EMBL/GenBank/DDBJ databases">
        <title>Jejuicoccus antrihumi gen. nov., sp. nov., a new member of the family Dermacoccaceae isolated from a cave.</title>
        <authorList>
            <person name="Schumann P."/>
            <person name="Kim I.S."/>
        </authorList>
    </citation>
    <scope>NUCLEOTIDE SEQUENCE [LARGE SCALE GENOMIC DNA]</scope>
    <source>
        <strain evidence="2 3">C5-26</strain>
    </source>
</reference>
<sequence length="120" mass="13143">MASIVNDLLLLTRLDREVRERREDVDLTRQLLDAFDDARTAAPDHHWALSVPETPVLVRGDEEQLRRMVGNLVANVHRAGPGDRPGSSPVTRRVARHCASAPGDTTVTVTLPPEPALPNG</sequence>
<evidence type="ECO:0000313" key="2">
    <source>
        <dbReference type="EMBL" id="TWP33836.1"/>
    </source>
</evidence>
<feature type="region of interest" description="Disordered" evidence="1">
    <location>
        <begin position="101"/>
        <end position="120"/>
    </location>
</feature>
<protein>
    <submittedName>
        <fullName evidence="2">HAMP domain-containing histidine kinase</fullName>
    </submittedName>
</protein>
<dbReference type="SUPFAM" id="SSF55874">
    <property type="entry name" value="ATPase domain of HSP90 chaperone/DNA topoisomerase II/histidine kinase"/>
    <property type="match status" value="1"/>
</dbReference>
<dbReference type="InterPro" id="IPR036890">
    <property type="entry name" value="HATPase_C_sf"/>
</dbReference>
<name>A0A563DUI4_9MICO</name>
<keyword evidence="2" id="KW-0418">Kinase</keyword>
<evidence type="ECO:0000313" key="3">
    <source>
        <dbReference type="Proteomes" id="UP000320244"/>
    </source>
</evidence>
<gene>
    <name evidence="2" type="ORF">FGL98_19855</name>
</gene>
<dbReference type="RefSeq" id="WP_146319728.1">
    <property type="nucleotide sequence ID" value="NZ_VCQV01000035.1"/>
</dbReference>
<proteinExistence type="predicted"/>
<keyword evidence="2" id="KW-0808">Transferase</keyword>
<dbReference type="Gene3D" id="3.30.565.10">
    <property type="entry name" value="Histidine kinase-like ATPase, C-terminal domain"/>
    <property type="match status" value="1"/>
</dbReference>
<dbReference type="Proteomes" id="UP000320244">
    <property type="component" value="Unassembled WGS sequence"/>
</dbReference>
<reference evidence="2 3" key="1">
    <citation type="submission" date="2019-05" db="EMBL/GenBank/DDBJ databases">
        <authorList>
            <person name="Lee S.D."/>
        </authorList>
    </citation>
    <scope>NUCLEOTIDE SEQUENCE [LARGE SCALE GENOMIC DNA]</scope>
    <source>
        <strain evidence="2 3">C5-26</strain>
    </source>
</reference>
<dbReference type="AlphaFoldDB" id="A0A563DUI4"/>
<accession>A0A563DUI4</accession>
<keyword evidence="3" id="KW-1185">Reference proteome</keyword>
<dbReference type="OrthoDB" id="9784218at2"/>
<dbReference type="EMBL" id="VCQV01000035">
    <property type="protein sequence ID" value="TWP33836.1"/>
    <property type="molecule type" value="Genomic_DNA"/>
</dbReference>
<dbReference type="GO" id="GO:0016301">
    <property type="term" value="F:kinase activity"/>
    <property type="evidence" value="ECO:0007669"/>
    <property type="project" value="UniProtKB-KW"/>
</dbReference>